<keyword evidence="2" id="KW-1185">Reference proteome</keyword>
<name>A0AAD4SIP6_9MAGN</name>
<organism evidence="1 2">
    <name type="scientific">Papaver atlanticum</name>
    <dbReference type="NCBI Taxonomy" id="357466"/>
    <lineage>
        <taxon>Eukaryota</taxon>
        <taxon>Viridiplantae</taxon>
        <taxon>Streptophyta</taxon>
        <taxon>Embryophyta</taxon>
        <taxon>Tracheophyta</taxon>
        <taxon>Spermatophyta</taxon>
        <taxon>Magnoliopsida</taxon>
        <taxon>Ranunculales</taxon>
        <taxon>Papaveraceae</taxon>
        <taxon>Papaveroideae</taxon>
        <taxon>Papaver</taxon>
    </lineage>
</organism>
<comment type="caution">
    <text evidence="1">The sequence shown here is derived from an EMBL/GenBank/DDBJ whole genome shotgun (WGS) entry which is preliminary data.</text>
</comment>
<sequence length="121" mass="13920">MSEQLFAITTNGAWTILYRRPPWKSWKLELALELINYSYGFIPLFGSFGSITAQVDAYNNACISYSIEVRRGVQSRKLCSTVCYVCFQGRHLDPAESIDLLELKHDLRVFFSRLYKAIIAN</sequence>
<proteinExistence type="predicted"/>
<dbReference type="EMBL" id="JAJJMB010010359">
    <property type="protein sequence ID" value="KAI3909183.1"/>
    <property type="molecule type" value="Genomic_DNA"/>
</dbReference>
<evidence type="ECO:0000313" key="2">
    <source>
        <dbReference type="Proteomes" id="UP001202328"/>
    </source>
</evidence>
<evidence type="ECO:0000313" key="1">
    <source>
        <dbReference type="EMBL" id="KAI3909183.1"/>
    </source>
</evidence>
<reference evidence="1" key="1">
    <citation type="submission" date="2022-04" db="EMBL/GenBank/DDBJ databases">
        <title>A functionally conserved STORR gene fusion in Papaver species that diverged 16.8 million years ago.</title>
        <authorList>
            <person name="Catania T."/>
        </authorList>
    </citation>
    <scope>NUCLEOTIDE SEQUENCE</scope>
    <source>
        <strain evidence="1">S-188037</strain>
    </source>
</reference>
<accession>A0AAD4SIP6</accession>
<gene>
    <name evidence="1" type="ORF">MKW98_012920</name>
</gene>
<dbReference type="AlphaFoldDB" id="A0AAD4SIP6"/>
<protein>
    <submittedName>
        <fullName evidence="1">Uncharacterized protein</fullName>
    </submittedName>
</protein>
<dbReference type="Proteomes" id="UP001202328">
    <property type="component" value="Unassembled WGS sequence"/>
</dbReference>